<dbReference type="Proteomes" id="UP000230750">
    <property type="component" value="Unassembled WGS sequence"/>
</dbReference>
<keyword evidence="2" id="KW-0732">Signal</keyword>
<evidence type="ECO:0000256" key="1">
    <source>
        <dbReference type="SAM" id="MobiDB-lite"/>
    </source>
</evidence>
<feature type="domain" description="Myb/SANT-like DNA-binding" evidence="3">
    <location>
        <begin position="14"/>
        <end position="50"/>
    </location>
</feature>
<dbReference type="OrthoDB" id="8926994at2759"/>
<keyword evidence="5" id="KW-1185">Reference proteome</keyword>
<dbReference type="Pfam" id="PF13873">
    <property type="entry name" value="Myb_DNA-bind_5"/>
    <property type="match status" value="1"/>
</dbReference>
<feature type="chain" id="PRO_5013956790" evidence="2">
    <location>
        <begin position="23"/>
        <end position="121"/>
    </location>
</feature>
<evidence type="ECO:0000256" key="2">
    <source>
        <dbReference type="SAM" id="SignalP"/>
    </source>
</evidence>
<feature type="region of interest" description="Disordered" evidence="1">
    <location>
        <begin position="89"/>
        <end position="121"/>
    </location>
</feature>
<evidence type="ECO:0000313" key="4">
    <source>
        <dbReference type="EMBL" id="PIK35310.1"/>
    </source>
</evidence>
<evidence type="ECO:0000313" key="5">
    <source>
        <dbReference type="Proteomes" id="UP000230750"/>
    </source>
</evidence>
<reference evidence="4 5" key="1">
    <citation type="journal article" date="2017" name="PLoS Biol.">
        <title>The sea cucumber genome provides insights into morphological evolution and visceral regeneration.</title>
        <authorList>
            <person name="Zhang X."/>
            <person name="Sun L."/>
            <person name="Yuan J."/>
            <person name="Sun Y."/>
            <person name="Gao Y."/>
            <person name="Zhang L."/>
            <person name="Li S."/>
            <person name="Dai H."/>
            <person name="Hamel J.F."/>
            <person name="Liu C."/>
            <person name="Yu Y."/>
            <person name="Liu S."/>
            <person name="Lin W."/>
            <person name="Guo K."/>
            <person name="Jin S."/>
            <person name="Xu P."/>
            <person name="Storey K.B."/>
            <person name="Huan P."/>
            <person name="Zhang T."/>
            <person name="Zhou Y."/>
            <person name="Zhang J."/>
            <person name="Lin C."/>
            <person name="Li X."/>
            <person name="Xing L."/>
            <person name="Huo D."/>
            <person name="Sun M."/>
            <person name="Wang L."/>
            <person name="Mercier A."/>
            <person name="Li F."/>
            <person name="Yang H."/>
            <person name="Xiang J."/>
        </authorList>
    </citation>
    <scope>NUCLEOTIDE SEQUENCE [LARGE SCALE GENOMIC DNA]</scope>
    <source>
        <strain evidence="4">Shaxun</strain>
        <tissue evidence="4">Muscle</tissue>
    </source>
</reference>
<evidence type="ECO:0000259" key="3">
    <source>
        <dbReference type="Pfam" id="PF13873"/>
    </source>
</evidence>
<organism evidence="4 5">
    <name type="scientific">Stichopus japonicus</name>
    <name type="common">Sea cucumber</name>
    <dbReference type="NCBI Taxonomy" id="307972"/>
    <lineage>
        <taxon>Eukaryota</taxon>
        <taxon>Metazoa</taxon>
        <taxon>Echinodermata</taxon>
        <taxon>Eleutherozoa</taxon>
        <taxon>Echinozoa</taxon>
        <taxon>Holothuroidea</taxon>
        <taxon>Aspidochirotacea</taxon>
        <taxon>Aspidochirotida</taxon>
        <taxon>Stichopodidae</taxon>
        <taxon>Apostichopus</taxon>
    </lineage>
</organism>
<comment type="caution">
    <text evidence="4">The sequence shown here is derived from an EMBL/GenBank/DDBJ whole genome shotgun (WGS) entry which is preliminary data.</text>
</comment>
<dbReference type="EMBL" id="MRZV01001932">
    <property type="protein sequence ID" value="PIK35310.1"/>
    <property type="molecule type" value="Genomic_DNA"/>
</dbReference>
<proteinExistence type="predicted"/>
<protein>
    <submittedName>
        <fullName evidence="4">Putative alpha/beta-gliadin A-II-like</fullName>
    </submittedName>
</protein>
<accession>A0A2G8JHS9</accession>
<sequence length="121" mass="13370">MNMYLICLTLIILNRNWKKAAAVLQTVGGPVREWTMVRKKWRDLASKAKAYKAPKTGGGPPVLEDPLYEKVLGVLAKEVVCGILSEDDMASSQETICSDESEYASKPTPSVPSPVEQTHHR</sequence>
<feature type="signal peptide" evidence="2">
    <location>
        <begin position="1"/>
        <end position="22"/>
    </location>
</feature>
<dbReference type="InterPro" id="IPR028002">
    <property type="entry name" value="Myb_DNA-bind_5"/>
</dbReference>
<dbReference type="AlphaFoldDB" id="A0A2G8JHS9"/>
<name>A0A2G8JHS9_STIJA</name>
<gene>
    <name evidence="4" type="ORF">BSL78_27865</name>
</gene>